<dbReference type="PANTHER" id="PTHR13059">
    <property type="entry name" value="HMG-BOX TRANSCRIPTION FACTOR BBX"/>
    <property type="match status" value="1"/>
</dbReference>
<feature type="compositionally biased region" description="Polar residues" evidence="7">
    <location>
        <begin position="324"/>
        <end position="344"/>
    </location>
</feature>
<keyword evidence="5 6" id="KW-0539">Nucleus</keyword>
<feature type="compositionally biased region" description="Polar residues" evidence="7">
    <location>
        <begin position="2125"/>
        <end position="2150"/>
    </location>
</feature>
<evidence type="ECO:0000256" key="5">
    <source>
        <dbReference type="ARBA" id="ARBA00023242"/>
    </source>
</evidence>
<dbReference type="InterPro" id="IPR009071">
    <property type="entry name" value="HMG_box_dom"/>
</dbReference>
<feature type="compositionally biased region" description="Polar residues" evidence="7">
    <location>
        <begin position="1678"/>
        <end position="1695"/>
    </location>
</feature>
<feature type="compositionally biased region" description="Basic residues" evidence="7">
    <location>
        <begin position="1989"/>
        <end position="1999"/>
    </location>
</feature>
<feature type="compositionally biased region" description="Basic and acidic residues" evidence="7">
    <location>
        <begin position="1933"/>
        <end position="1945"/>
    </location>
</feature>
<feature type="region of interest" description="Disordered" evidence="7">
    <location>
        <begin position="110"/>
        <end position="141"/>
    </location>
</feature>
<feature type="compositionally biased region" description="Low complexity" evidence="7">
    <location>
        <begin position="2450"/>
        <end position="2460"/>
    </location>
</feature>
<feature type="region of interest" description="Disordered" evidence="7">
    <location>
        <begin position="1664"/>
        <end position="1703"/>
    </location>
</feature>
<feature type="region of interest" description="Disordered" evidence="7">
    <location>
        <begin position="556"/>
        <end position="654"/>
    </location>
</feature>
<organism evidence="9 10">
    <name type="scientific">Elysia marginata</name>
    <dbReference type="NCBI Taxonomy" id="1093978"/>
    <lineage>
        <taxon>Eukaryota</taxon>
        <taxon>Metazoa</taxon>
        <taxon>Spiralia</taxon>
        <taxon>Lophotrochozoa</taxon>
        <taxon>Mollusca</taxon>
        <taxon>Gastropoda</taxon>
        <taxon>Heterobranchia</taxon>
        <taxon>Euthyneura</taxon>
        <taxon>Panpulmonata</taxon>
        <taxon>Sacoglossa</taxon>
        <taxon>Placobranchoidea</taxon>
        <taxon>Plakobranchidae</taxon>
        <taxon>Elysia</taxon>
    </lineage>
</organism>
<feature type="compositionally biased region" description="Low complexity" evidence="7">
    <location>
        <begin position="2370"/>
        <end position="2380"/>
    </location>
</feature>
<dbReference type="GO" id="GO:0005634">
    <property type="term" value="C:nucleus"/>
    <property type="evidence" value="ECO:0007669"/>
    <property type="project" value="UniProtKB-UniRule"/>
</dbReference>
<dbReference type="Pfam" id="PF00505">
    <property type="entry name" value="HMG_box"/>
    <property type="match status" value="1"/>
</dbReference>
<feature type="compositionally biased region" description="Polar residues" evidence="7">
    <location>
        <begin position="2223"/>
        <end position="2233"/>
    </location>
</feature>
<dbReference type="InterPro" id="IPR049523">
    <property type="entry name" value="BBX_HMG-box"/>
</dbReference>
<feature type="compositionally biased region" description="Basic and acidic residues" evidence="7">
    <location>
        <begin position="2313"/>
        <end position="2322"/>
    </location>
</feature>
<feature type="compositionally biased region" description="Basic and acidic residues" evidence="7">
    <location>
        <begin position="626"/>
        <end position="639"/>
    </location>
</feature>
<keyword evidence="1" id="KW-0597">Phosphoprotein</keyword>
<feature type="region of interest" description="Disordered" evidence="7">
    <location>
        <begin position="2519"/>
        <end position="2619"/>
    </location>
</feature>
<evidence type="ECO:0000256" key="3">
    <source>
        <dbReference type="ARBA" id="ARBA00023125"/>
    </source>
</evidence>
<feature type="compositionally biased region" description="Basic residues" evidence="7">
    <location>
        <begin position="1298"/>
        <end position="1310"/>
    </location>
</feature>
<dbReference type="EMBL" id="BMAT01003420">
    <property type="protein sequence ID" value="GFS25176.1"/>
    <property type="molecule type" value="Genomic_DNA"/>
</dbReference>
<feature type="compositionally biased region" description="Basic residues" evidence="7">
    <location>
        <begin position="1812"/>
        <end position="1821"/>
    </location>
</feature>
<comment type="caution">
    <text evidence="9">The sequence shown here is derived from an EMBL/GenBank/DDBJ whole genome shotgun (WGS) entry which is preliminary data.</text>
</comment>
<keyword evidence="10" id="KW-1185">Reference proteome</keyword>
<dbReference type="InterPro" id="IPR036910">
    <property type="entry name" value="HMG_box_dom_sf"/>
</dbReference>
<feature type="compositionally biased region" description="Polar residues" evidence="7">
    <location>
        <begin position="2201"/>
        <end position="2215"/>
    </location>
</feature>
<feature type="compositionally biased region" description="Low complexity" evidence="7">
    <location>
        <begin position="345"/>
        <end position="356"/>
    </location>
</feature>
<feature type="compositionally biased region" description="Basic residues" evidence="7">
    <location>
        <begin position="1362"/>
        <end position="1371"/>
    </location>
</feature>
<reference evidence="9 10" key="1">
    <citation type="journal article" date="2021" name="Elife">
        <title>Chloroplast acquisition without the gene transfer in kleptoplastic sea slugs, Plakobranchus ocellatus.</title>
        <authorList>
            <person name="Maeda T."/>
            <person name="Takahashi S."/>
            <person name="Yoshida T."/>
            <person name="Shimamura S."/>
            <person name="Takaki Y."/>
            <person name="Nagai Y."/>
            <person name="Toyoda A."/>
            <person name="Suzuki Y."/>
            <person name="Arimoto A."/>
            <person name="Ishii H."/>
            <person name="Satoh N."/>
            <person name="Nishiyama T."/>
            <person name="Hasebe M."/>
            <person name="Maruyama T."/>
            <person name="Minagawa J."/>
            <person name="Obokata J."/>
            <person name="Shigenobu S."/>
        </authorList>
    </citation>
    <scope>NUCLEOTIDE SEQUENCE [LARGE SCALE GENOMIC DNA]</scope>
</reference>
<feature type="compositionally biased region" description="Basic and acidic residues" evidence="7">
    <location>
        <begin position="70"/>
        <end position="84"/>
    </location>
</feature>
<dbReference type="PANTHER" id="PTHR13059:SF13">
    <property type="entry name" value="PROTEIN CAPICUA HOMOLOG"/>
    <property type="match status" value="1"/>
</dbReference>
<gene>
    <name evidence="9" type="ORF">ElyMa_001681300</name>
</gene>
<feature type="compositionally biased region" description="Basic and acidic residues" evidence="7">
    <location>
        <begin position="2023"/>
        <end position="2035"/>
    </location>
</feature>
<keyword evidence="3 6" id="KW-0238">DNA-binding</keyword>
<feature type="region of interest" description="Disordered" evidence="7">
    <location>
        <begin position="821"/>
        <end position="848"/>
    </location>
</feature>
<feature type="region of interest" description="Disordered" evidence="7">
    <location>
        <begin position="411"/>
        <end position="436"/>
    </location>
</feature>
<dbReference type="SUPFAM" id="SSF47095">
    <property type="entry name" value="HMG-box"/>
    <property type="match status" value="1"/>
</dbReference>
<feature type="compositionally biased region" description="Polar residues" evidence="7">
    <location>
        <begin position="55"/>
        <end position="69"/>
    </location>
</feature>
<feature type="compositionally biased region" description="Polar residues" evidence="7">
    <location>
        <begin position="2383"/>
        <end position="2399"/>
    </location>
</feature>
<evidence type="ECO:0000256" key="4">
    <source>
        <dbReference type="ARBA" id="ARBA00023163"/>
    </source>
</evidence>
<accession>A0AAV4JX67</accession>
<evidence type="ECO:0000256" key="2">
    <source>
        <dbReference type="ARBA" id="ARBA00023015"/>
    </source>
</evidence>
<keyword evidence="4" id="KW-0804">Transcription</keyword>
<keyword evidence="2" id="KW-0805">Transcription regulation</keyword>
<feature type="region of interest" description="Disordered" evidence="7">
    <location>
        <begin position="313"/>
        <end position="383"/>
    </location>
</feature>
<feature type="compositionally biased region" description="Low complexity" evidence="7">
    <location>
        <begin position="821"/>
        <end position="842"/>
    </location>
</feature>
<feature type="region of interest" description="Disordered" evidence="7">
    <location>
        <begin position="1250"/>
        <end position="1391"/>
    </location>
</feature>
<evidence type="ECO:0000259" key="8">
    <source>
        <dbReference type="PROSITE" id="PS50118"/>
    </source>
</evidence>
<feature type="region of interest" description="Disordered" evidence="7">
    <location>
        <begin position="1"/>
        <end position="93"/>
    </location>
</feature>
<dbReference type="PROSITE" id="PS50118">
    <property type="entry name" value="HMG_BOX_2"/>
    <property type="match status" value="1"/>
</dbReference>
<feature type="compositionally biased region" description="Acidic residues" evidence="7">
    <location>
        <begin position="1795"/>
        <end position="1806"/>
    </location>
</feature>
<feature type="region of interest" description="Disordered" evidence="7">
    <location>
        <begin position="2450"/>
        <end position="2484"/>
    </location>
</feature>
<evidence type="ECO:0000256" key="6">
    <source>
        <dbReference type="PROSITE-ProRule" id="PRU00267"/>
    </source>
</evidence>
<dbReference type="GO" id="GO:0000977">
    <property type="term" value="F:RNA polymerase II transcription regulatory region sequence-specific DNA binding"/>
    <property type="evidence" value="ECO:0007669"/>
    <property type="project" value="TreeGrafter"/>
</dbReference>
<feature type="region of interest" description="Disordered" evidence="7">
    <location>
        <begin position="748"/>
        <end position="770"/>
    </location>
</feature>
<name>A0AAV4JX67_9GAST</name>
<dbReference type="Gene3D" id="1.10.30.10">
    <property type="entry name" value="High mobility group box domain"/>
    <property type="match status" value="1"/>
</dbReference>
<dbReference type="SMART" id="SM00398">
    <property type="entry name" value="HMG"/>
    <property type="match status" value="1"/>
</dbReference>
<feature type="compositionally biased region" description="Polar residues" evidence="7">
    <location>
        <begin position="1380"/>
        <end position="1390"/>
    </location>
</feature>
<feature type="region of interest" description="Disordered" evidence="7">
    <location>
        <begin position="2079"/>
        <end position="2404"/>
    </location>
</feature>
<feature type="compositionally biased region" description="Low complexity" evidence="7">
    <location>
        <begin position="119"/>
        <end position="129"/>
    </location>
</feature>
<feature type="compositionally biased region" description="Polar residues" evidence="7">
    <location>
        <begin position="271"/>
        <end position="283"/>
    </location>
</feature>
<evidence type="ECO:0000313" key="9">
    <source>
        <dbReference type="EMBL" id="GFS25176.1"/>
    </source>
</evidence>
<evidence type="ECO:0000256" key="7">
    <source>
        <dbReference type="SAM" id="MobiDB-lite"/>
    </source>
</evidence>
<protein>
    <submittedName>
        <fullName evidence="9">HMG box transcription factor BBX</fullName>
    </submittedName>
</protein>
<dbReference type="Proteomes" id="UP000762676">
    <property type="component" value="Unassembled WGS sequence"/>
</dbReference>
<dbReference type="GO" id="GO:0000981">
    <property type="term" value="F:DNA-binding transcription factor activity, RNA polymerase II-specific"/>
    <property type="evidence" value="ECO:0007669"/>
    <property type="project" value="TreeGrafter"/>
</dbReference>
<evidence type="ECO:0000313" key="10">
    <source>
        <dbReference type="Proteomes" id="UP000762676"/>
    </source>
</evidence>
<dbReference type="CDD" id="cd21989">
    <property type="entry name" value="HMG-box_HBP2"/>
    <property type="match status" value="1"/>
</dbReference>
<feature type="domain" description="HMG box" evidence="8">
    <location>
        <begin position="143"/>
        <end position="210"/>
    </location>
</feature>
<feature type="region of interest" description="Disordered" evidence="7">
    <location>
        <begin position="213"/>
        <end position="241"/>
    </location>
</feature>
<sequence>MDSDSPVEGSIAAEQPPVRVASAKPRSPRNSSTKKDFNLKKDTTPSDEKDKETLENFNNSLTPANTATDKSSDDAIEGVKHPEPDNIVSETGGQPLYSAEHLLPLLSHSQPASPTEALASPPSCSSGSGANDGVAAAGTSGTVRRPMNGFLIFCKRQRATVREANPELDNRSITRVLGDLWSKLGPEKATYTNMAKQNKEAFLKANPNFKWSGDRVQTGATRSSRKVDSGGSVKPQEDTITHGVIPLSSAAVLSPDLAEKTPVISQPAAAVQNSGSDSMTQMSVGKEQGQQHHALLQLAEMCSSEASLMSAAASSDHNPATALAGQSFSQHSQMASHSSTAPAQSSHAGSSGSSLGPLKKRAAKHWSQLEDSGGRGGCLKQESDTRNHQFVDVGIDFQKGADREFDRKGTRPMLVNRSEGIRSSDQRRSEEFGSVRDSPVGLKYEMGRALVSVDNSNSNASNFRERQAVYSHPNSDLYSATASNWSKDREFNPLNLSLPRGQEPTLAAESLQRPGEVNRTSGIAAGNRISSFGETYAAVEWYKSANHRYRKVSSSATESIPSYSPPPPPHHPNDDGSLNLSGSGQGQAPSIPSTRWRERAEDSEEYNALRPSSECTNPKFFSTTDQRTKLHVAEIRGRLSTDSPDFSRPSTERGHMPTTSIVARMMMQQPHQQEVLSRAGADYLSSSHSTSVGSRNMMACEQQDQSWSAAPRLDTLSKLLASNVPTPSSKSSSESPAQIQNLNPDFHQWREPQGTAQKPGHEETQSISHMTGQSLASAPFVARHQLPLAVPTQPSSFNLLSSAKHPALSAATSLSLPLAGTSSLSTQRSRDSSIISSSLGGPLPNPTVYRQADVTTVSLDAQAPRQEVREAQDPKPSLVPDPTKLSTSTGTYSEGKLKKKWTQRMLVEEKMEEDRNRILLLQASEESKKALGILEGNSWAGSKLSHTVPEHSLKTGVAPSARLALNDSPSSMIPRYASYPTGNKALVNQADGHESSPAYSKLNFQTVQEAAFIKAGGPTSNAATSKMLSIHNNMISNYPPNDTAGKNVLSLGGSSTTLSGDLSARPPFSGSGVGTTGSSILSTCLMAKQPLASVKSSMSTLAPPPSQRSFNASSHPKLMLQLSKGTTPSPALLNSNSSTLLSSSVAPSLPFQPSTGTKYHREKVNGQVVPVSSSSSSLFSSSPLLPFSSNSLLLPPSSSASPLLVISSNVGQPSDTLKVDLGAGGWRAKASPTLADDQLERLTTLKDTNTSISSLAPPVGTDLPKIMSLASKPSEYAAPSGPPDNGKQKAPKPEKPTNKKGPKGPRKASVKKNGGLAEGDKELSVSNKEANPSNSSNVPRGKRKKKEVVNESGEEPSAEKPKTKRGRRKAPKKEEALQTKDVSPNESQANLLDKMRILNPIAACGKKIVDHIVEQFVKSSDFEEDYSDKPDPFLIERGLNSQGKGSSMFARSGETLAAGSHLDNIVTRTFIGEDGLGKFPRDLKRDIHETSKLSVEGKMSWRSVKEEVDVKSEPALLSGPKEPKQNFKTEEGVVRPQHKLFGDGEQLGKVKLEDGRTGWPPKLFNTGPEVSVVPGTVKAEGPKEKIFGGSRPWIGNADERERNLFPACSLVERVVREVCGSSLEKKNCFSCKKKEEPSSFSKSGVCGESNLTKVQDLMLGKASVPRQNFPSPAAASSQRSSVWNTYRQNNDSPTNDEWEKKPVLRDTSPAVTTASFNSHSSLLHGYQQWKSVNIGADASGINNSNNSSSNRGGGNGNIIGRGGCLSMADLIEHHLQQQEAEDQQRRSQRHHQGGEEEDEDDEEEEQLLQSRPVRKSRRANRGQKYQELIKEGFIQPSRDRVARGSSSQEDPMFDVAVDQSKRGFKRRASERDILASQSPVPPGSLSRSSSVSSQSRTGTRKSSFDLEREADDDLAFETGAEKKRKQAGSSTSDRVRGGKYEDNAHETMLSSSASHGRTDVSGKSAGVNAGKENSKESEVPTTTPAVTGSRKRKARKHCITRISVVGQTSGPDSLPCPGSSEQSLREHEDAGDAPKPKYHQSFEAVDGKPKSALSSAAATSVLISPACKDLISSPVEKIEAKSVKPASSNASSNVQGDHSTQPKTSHQHQNVEGENKKGAGAPVASESSSQGSTVTALGQQSNAGHLQISSHRADRDKPLKLTANHGLNIEKSTDKKENCSLSPKNVSLSQVGSVKHESLFKDSSQSTALPTTQPELPNVLHPSKNSPSESSQNKGGKSKKAKSAGMPTPKKASKLRKALLSEEQVMNKPSSALDLGTNTNLDAKEIVAGAKGKRVRLENGKSKSPAARKPRLRAVDSDDCRPPQKKKSKAVKASEGCNKDTGKKKAPKKEKSGPSTLSPHIAPSAPVKSAPATPCPTAAPGLPSSSDRLASLQSNQAAVSTPKPKSAILSAILASAPMVDRPTAGLGTTYLSGKPLDFMSAPSAPGLKTLSGGLTSFSGSPKSPGQADTAESGRAPSLGQTSSPPSAVMCVGLGNNSFSSYNISQKSLPVSLANVSVNKNTSQDKSKLGSTNPEMSRFEHRSPSRVEAVTTLSLPPSSLKSSAPISVASSAPSSPWTAGPALFTKTSPPTSATATATTLPQSVRGSPALPVAASSDANL</sequence>
<feature type="compositionally biased region" description="Basic and acidic residues" evidence="7">
    <location>
        <begin position="33"/>
        <end position="54"/>
    </location>
</feature>
<feature type="compositionally biased region" description="Low complexity" evidence="7">
    <location>
        <begin position="2584"/>
        <end position="2602"/>
    </location>
</feature>
<feature type="region of interest" description="Disordered" evidence="7">
    <location>
        <begin position="1777"/>
        <end position="2058"/>
    </location>
</feature>
<dbReference type="InterPro" id="IPR052412">
    <property type="entry name" value="CC-Dev_Transcription_Reg"/>
</dbReference>
<feature type="compositionally biased region" description="Polar residues" evidence="7">
    <location>
        <begin position="2085"/>
        <end position="2108"/>
    </location>
</feature>
<feature type="compositionally biased region" description="Polar residues" evidence="7">
    <location>
        <begin position="613"/>
        <end position="625"/>
    </location>
</feature>
<feature type="region of interest" description="Disordered" evidence="7">
    <location>
        <begin position="267"/>
        <end position="292"/>
    </location>
</feature>
<feature type="compositionally biased region" description="Low complexity" evidence="7">
    <location>
        <begin position="2552"/>
        <end position="2575"/>
    </location>
</feature>
<feature type="DNA-binding region" description="HMG box" evidence="6">
    <location>
        <begin position="143"/>
        <end position="210"/>
    </location>
</feature>
<feature type="compositionally biased region" description="Low complexity" evidence="7">
    <location>
        <begin position="1883"/>
        <end position="1897"/>
    </location>
</feature>
<evidence type="ECO:0000256" key="1">
    <source>
        <dbReference type="ARBA" id="ARBA00022553"/>
    </source>
</evidence>
<feature type="compositionally biased region" description="Polar residues" evidence="7">
    <location>
        <begin position="2179"/>
        <end position="2192"/>
    </location>
</feature>
<feature type="compositionally biased region" description="Basic and acidic residues" evidence="7">
    <location>
        <begin position="419"/>
        <end position="434"/>
    </location>
</feature>
<proteinExistence type="predicted"/>
<feature type="region of interest" description="Disordered" evidence="7">
    <location>
        <begin position="861"/>
        <end position="892"/>
    </location>
</feature>
<feature type="compositionally biased region" description="Polar residues" evidence="7">
    <location>
        <begin position="1324"/>
        <end position="1338"/>
    </location>
</feature>